<feature type="region of interest" description="Disordered" evidence="1">
    <location>
        <begin position="2135"/>
        <end position="2167"/>
    </location>
</feature>
<feature type="compositionally biased region" description="Basic and acidic residues" evidence="1">
    <location>
        <begin position="547"/>
        <end position="558"/>
    </location>
</feature>
<protein>
    <submittedName>
        <fullName evidence="3">Mucin-2-like</fullName>
    </submittedName>
</protein>
<feature type="region of interest" description="Disordered" evidence="1">
    <location>
        <begin position="2085"/>
        <end position="2110"/>
    </location>
</feature>
<feature type="compositionally biased region" description="Basic and acidic residues" evidence="1">
    <location>
        <begin position="3132"/>
        <end position="3150"/>
    </location>
</feature>
<feature type="region of interest" description="Disordered" evidence="1">
    <location>
        <begin position="1"/>
        <end position="25"/>
    </location>
</feature>
<feature type="compositionally biased region" description="Low complexity" evidence="1">
    <location>
        <begin position="2259"/>
        <end position="2284"/>
    </location>
</feature>
<feature type="region of interest" description="Disordered" evidence="1">
    <location>
        <begin position="3116"/>
        <end position="3169"/>
    </location>
</feature>
<feature type="compositionally biased region" description="Basic and acidic residues" evidence="1">
    <location>
        <begin position="2989"/>
        <end position="3022"/>
    </location>
</feature>
<feature type="compositionally biased region" description="Basic and acidic residues" evidence="1">
    <location>
        <begin position="88"/>
        <end position="110"/>
    </location>
</feature>
<feature type="compositionally biased region" description="Low complexity" evidence="1">
    <location>
        <begin position="2085"/>
        <end position="2107"/>
    </location>
</feature>
<keyword evidence="2" id="KW-1185">Reference proteome</keyword>
<reference evidence="3" key="1">
    <citation type="submission" date="2025-08" db="UniProtKB">
        <authorList>
            <consortium name="RefSeq"/>
        </authorList>
    </citation>
    <scope>IDENTIFICATION</scope>
</reference>
<feature type="non-terminal residue" evidence="3">
    <location>
        <position position="3169"/>
    </location>
</feature>
<feature type="region of interest" description="Disordered" evidence="1">
    <location>
        <begin position="434"/>
        <end position="485"/>
    </location>
</feature>
<feature type="region of interest" description="Disordered" evidence="1">
    <location>
        <begin position="2329"/>
        <end position="2359"/>
    </location>
</feature>
<name>A0A6P3X9G3_DINQU</name>
<dbReference type="OrthoDB" id="7555403at2759"/>
<sequence>MLYESPETAEIDGNENRHESEAGFLPPRKPVYVLNYPDRYVDALDGSFAFSGPSGDAGNPGKPVGRVLVPVYRLGTLADAPSPRFFGGHRETPSSSRDKDKTEPRVADDRPFAGPLRRFLLVPVSKDLYVLQDEESRARADDATSAVLAFKAHLHHDAKDAGRAYLRRPVSENQHRFSEHDANRSRFDPDPSTFQEEETDLASRYSTPSYPSFLYPGVPSQTYPRLIDSSEMPDEGIVPQAADYGNAGSAADSDAEIDSYDQPGFPSFPPPGVSSYSVNADDRRSNVPPATASDGENYEESSSRYGEFDDVDSTTMDLPRLLSTPDDGVEAFITARDVGIYVTGDEEAYSSSGYTTEAYSLGGPEERAMSVPLFPDVEEQSSKRGRTEVENSRALLTAIGPLSSELQRLLSAVKSVNESIRAVRRRLCDKKNVVGPTRLEGKEATSSASSTDDPDEPVSPAKSVESRRESGRIPSDERVGDTKLRELRKRSNGSFFLGKLTAPSRRRVASSASDGDLLERANERKHPEKPVGALRFRLNRNLKSWTRNHEAPRTEPTRRFGGSGLKKITRSTEGEGASGDEDNFSGGRSVGNSPRHKPIVPAIRSYEDNPEYLWPNNKRDLERYTTRSAGETRYSPVDPEFYREATAYLDVLRLLNMTEEPRTGYPIVPDYTIPSVITKPLSPASPPTTELVATFSPRPLEEATTASGVTRPEAFPEEVTDLVPRENETDYTTDYEYYEDLEDYDWQNYTGMYEDENATSSTYWYEYMEETTSEEVRGITVGDTVPGETLTTMRVEIAGIEVPATTETTTWYTDYPLTTSALITAVPTVPEISGTTSATLLPVTLTAFTVPATSTLFHTTRLPTAAVDEIVTGTTGIVAGETAAVLTTEIPEAIETTVATPITKGFTVESTMMLTPLLEGTTGVTWKVTIPQIIETTLGPTLSLVNETVTIEEIMMGATTIAGLPTILETEETTLSTTLTVETTSGYLALEEEESPVTQIEKTITAEEMTTESPTTTEAPTITETLTTETLTTSETPTTTVAVGTTKIPTITETTATKIPTTTRTPTTIGVPIATEVLTTTKTLTSAKIPTTIKTPTTVEIPTTRKIPTTIKTPTTVTAPITVKIPTTIKTPTITKIPTTIKTSTITEIPTTIKTPTTTKVPTTVTTSEVTMITKPTTSKIPTTIKVFTTTETLTTLETTTTIKIPMTTKVPTTTETLTATETATLTATETEIIETRTTTIPTITETPLTAEIPTTIEVLTTTETLTTSRTPITIETTTTEISTTTTEIPTTIETPTTAGTLTTTETSTIETRVTRIPTTAETPITTESTTTKIPTTIIETPTTTETSTTAEALTPTETSTIETRVTRIPTTAETPLITPTTIELLTTTEILATSETPITTESTTTKIPTTIIETPTTTETSTTAEALTPTETSTIETRVTRIPTTAETPLITPTTIELLTTTEILATSETPTTTESTTTKIPTTIIETPTTTETSTTAEALTPTETSTIETRVTRIPTTAETPLITPTTIELLTTTEILATSETPITTESTTTKIPTTIIETPTTTETSTTAEALTPTETSTIETRVTRIPTTAETPLITPTTIELLTTTEILATSETPTTTESTTAKIPTTIVETPTTIESPTTAEALTPTETSTIETRVTKIPTTAESPLVTPTTIELLTTTEILETSETPTTTESTTVKIPTTTVETPTTIESSTTAEALTPTETSTIETRVTRIPTTAESPLITPTTIELLTTTEILATSETPTTTESTTAKIPTTIIVTSTTIESPTTAEALTPTETSTIIETPTTTKIPTVPKTTSVKISTTEISSTVEAPTITELLTSTEILTTSETPVTTESTTTEIPITSIESPATIEFPTIGKTLTAIETSTTIEIPTTGIPTVTETTTVKIPTTSEISSTVFTTSTEEEIIMTEEEIITTPIATEKTVAEVTTPMMYLSSPATLYTEITTEATLLVSVTVPSPSIPTVTAVTPAVTTSTAIIEGTSISTTGEVTSANFTTIPEETVGVIFTTPTEKMSTSTEITRASSERSTVSEVGTISTSTSFMPTIVNATEIITTSTVLSEATTETAGTSTTTATVTSSPATERPEEEILEITATETLTPLTKSTELTELTTTETSVTTPAVTSALPETTSETEEFTTTPTTTESISTALFIETTVHPATSTLVTTTETMPEVETEYYVDKALESQYEEEEEYDTEIPTDKWYYYDEYGTTTKERTVLTLSTVSHTKLPEEEVTSSPSPAEATTASPYETKTSEFTTSSTISETTMTTYVGVATTTSRTPPRTYAGEEVTSIVALETSTSTVAKETKTLETGTTEFSTESSTSSTSGKEETVTTATFGSTEEYTLPPSTVFEIMTKPLESLTISAKYVYTKPDWLKSITKPQEILDQEVELKKTTFAKIGTTSERVPTVTEVPTEKSTLLLVSPVLTTLSEEESMEAFATTVSSAVPGLEVEITGYEVTTRSPKTMPVTEETEESTVEKEKYTTEEILPRLVTPFTVPEVEVESTTMSKIGKDVVREQQRKRLQHQLDELTRHEKEMAEREERLKEKERQWDREKKRREEKMIQLKGEEGTTATSATETVGAESPTVPTVTTFKVTPSVVDATFATLSTSSDEVIATWTETTPYYSAEEVGFTTSATEETKGTYDYVTEATTERFGADLRGEGLTSAETSTPYSVEEISVTSYESFTSPIVATVSASVATFITKREEIDEEIESLEERLREKERDLEEREKMLLERERRLEEDMKKFERHMAEVESEVTEELTAPSLSTPMPPTEGLTTAKARVATRVEEKTEKKEARITTMKMVVTSRPGAAEAIDLEERKRTKYVPEEAVTPKEEEGEEEIVTKRICLNVLANTTILYDKRRRDLVTKKICLPYLPEGEGEVGRLGRKILALRVAREIGKPKLGYLPHLRRGRRRKETIRKISDPQLSRREWLDNETAKSPRYLKGFTGMYEGARRIFPEHDAATVTDSRRNAEDRRAVTSPYERHVLDQHEDSFRPTATAMSDGKGYRRRNASPGSSSIRERRSDLSGGDYEATVGDTSTSEEKRSGEDELGSYTVNVLRFKYNEDDETHRTTSVKSDADEAMAFTFVPGNEQEFVDDGDDDFDRTADSGEGDKTVRPYRLEDDTEEEDDESSKEIEEERT</sequence>
<feature type="region of interest" description="Disordered" evidence="1">
    <location>
        <begin position="172"/>
        <end position="205"/>
    </location>
</feature>
<feature type="compositionally biased region" description="Acidic residues" evidence="1">
    <location>
        <begin position="3122"/>
        <end position="3131"/>
    </location>
</feature>
<dbReference type="RefSeq" id="XP_014474900.1">
    <property type="nucleotide sequence ID" value="XM_014619414.1"/>
</dbReference>
<feature type="compositionally biased region" description="Basic and acidic residues" evidence="1">
    <location>
        <begin position="172"/>
        <end position="189"/>
    </location>
</feature>
<feature type="region of interest" description="Disordered" evidence="1">
    <location>
        <begin position="82"/>
        <end position="110"/>
    </location>
</feature>
<feature type="region of interest" description="Disordered" evidence="1">
    <location>
        <begin position="2252"/>
        <end position="2284"/>
    </location>
</feature>
<evidence type="ECO:0000313" key="2">
    <source>
        <dbReference type="Proteomes" id="UP000515204"/>
    </source>
</evidence>
<dbReference type="Proteomes" id="UP000515204">
    <property type="component" value="Unplaced"/>
</dbReference>
<feature type="compositionally biased region" description="Basic and acidic residues" evidence="1">
    <location>
        <begin position="517"/>
        <end position="528"/>
    </location>
</feature>
<accession>A0A6P3X9G3</accession>
<gene>
    <name evidence="3" type="primary">LOC106744540</name>
</gene>
<feature type="region of interest" description="Disordered" evidence="1">
    <location>
        <begin position="547"/>
        <end position="598"/>
    </location>
</feature>
<evidence type="ECO:0000313" key="3">
    <source>
        <dbReference type="RefSeq" id="XP_014474900.1"/>
    </source>
</evidence>
<feature type="compositionally biased region" description="Low complexity" evidence="1">
    <location>
        <begin position="2334"/>
        <end position="2351"/>
    </location>
</feature>
<dbReference type="GeneID" id="106744540"/>
<feature type="region of interest" description="Disordered" evidence="1">
    <location>
        <begin position="503"/>
        <end position="528"/>
    </location>
</feature>
<dbReference type="KEGG" id="dqu:106744540"/>
<feature type="region of interest" description="Disordered" evidence="1">
    <location>
        <begin position="2989"/>
        <end position="3079"/>
    </location>
</feature>
<feature type="compositionally biased region" description="Acidic residues" evidence="1">
    <location>
        <begin position="3151"/>
        <end position="3160"/>
    </location>
</feature>
<organism evidence="2 3">
    <name type="scientific">Dinoponera quadriceps</name>
    <name type="common">South American ant</name>
    <dbReference type="NCBI Taxonomy" id="609295"/>
    <lineage>
        <taxon>Eukaryota</taxon>
        <taxon>Metazoa</taxon>
        <taxon>Ecdysozoa</taxon>
        <taxon>Arthropoda</taxon>
        <taxon>Hexapoda</taxon>
        <taxon>Insecta</taxon>
        <taxon>Pterygota</taxon>
        <taxon>Neoptera</taxon>
        <taxon>Endopterygota</taxon>
        <taxon>Hymenoptera</taxon>
        <taxon>Apocrita</taxon>
        <taxon>Aculeata</taxon>
        <taxon>Formicoidea</taxon>
        <taxon>Formicidae</taxon>
        <taxon>Ponerinae</taxon>
        <taxon>Ponerini</taxon>
        <taxon>Dinoponera</taxon>
    </lineage>
</organism>
<feature type="region of interest" description="Disordered" evidence="1">
    <location>
        <begin position="224"/>
        <end position="312"/>
    </location>
</feature>
<proteinExistence type="predicted"/>
<evidence type="ECO:0000256" key="1">
    <source>
        <dbReference type="SAM" id="MobiDB-lite"/>
    </source>
</evidence>
<feature type="compositionally biased region" description="Low complexity" evidence="1">
    <location>
        <begin position="2135"/>
        <end position="2148"/>
    </location>
</feature>
<feature type="region of interest" description="Disordered" evidence="1">
    <location>
        <begin position="2557"/>
        <end position="2587"/>
    </location>
</feature>
<feature type="region of interest" description="Disordered" evidence="1">
    <location>
        <begin position="2780"/>
        <end position="2804"/>
    </location>
</feature>
<feature type="compositionally biased region" description="Basic and acidic residues" evidence="1">
    <location>
        <begin position="464"/>
        <end position="485"/>
    </location>
</feature>